<dbReference type="InterPro" id="IPR050179">
    <property type="entry name" value="Trans_hexapeptide_repeat"/>
</dbReference>
<sequence>MNISTDDDCLGFDTTCALAKHLKVIRYSDGFFSSIPHDFFQNWLGEQSDIGLFHIGKGSGVGVGSVVKYDSGAQNLRIGRFVAGGCRLKFILNGQHEMRTISTAMFSLFSEELQNPLQPQYQDSIVKNDVWIGDETMMLGGGIIENGCVIGARSLLPPNFRSEAYGIYAGTPAKLIRFRFSEKIREALLDLAWWDMPELFGWIKQHMQFFLVDLTDDEAKSLDVICELKEEKQRWLATHATPK</sequence>
<evidence type="ECO:0000313" key="2">
    <source>
        <dbReference type="EMBL" id="WFN56824.1"/>
    </source>
</evidence>
<dbReference type="InterPro" id="IPR011004">
    <property type="entry name" value="Trimer_LpxA-like_sf"/>
</dbReference>
<keyword evidence="3" id="KW-1185">Reference proteome</keyword>
<evidence type="ECO:0000256" key="1">
    <source>
        <dbReference type="ARBA" id="ARBA00007274"/>
    </source>
</evidence>
<reference evidence="2 3" key="1">
    <citation type="submission" date="2022-12" db="EMBL/GenBank/DDBJ databases">
        <title>Complete genome sequencing of Dickeya lacustris type strain LMG30899.</title>
        <authorList>
            <person name="Dobhal S."/>
            <person name="Arizala D."/>
            <person name="Arif M."/>
        </authorList>
    </citation>
    <scope>NUCLEOTIDE SEQUENCE [LARGE SCALE GENOMIC DNA]</scope>
    <source>
        <strain evidence="2 3">LMG30899</strain>
    </source>
</reference>
<dbReference type="SUPFAM" id="SSF51161">
    <property type="entry name" value="Trimeric LpxA-like enzymes"/>
    <property type="match status" value="1"/>
</dbReference>
<dbReference type="RefSeq" id="WP_125260262.1">
    <property type="nucleotide sequence ID" value="NZ_CP114280.1"/>
</dbReference>
<organism evidence="2 3">
    <name type="scientific">Dickeya lacustris</name>
    <dbReference type="NCBI Taxonomy" id="2259638"/>
    <lineage>
        <taxon>Bacteria</taxon>
        <taxon>Pseudomonadati</taxon>
        <taxon>Pseudomonadota</taxon>
        <taxon>Gammaproteobacteria</taxon>
        <taxon>Enterobacterales</taxon>
        <taxon>Pectobacteriaceae</taxon>
        <taxon>Dickeya</taxon>
    </lineage>
</organism>
<dbReference type="EMBL" id="CP114280">
    <property type="protein sequence ID" value="WFN56824.1"/>
    <property type="molecule type" value="Genomic_DNA"/>
</dbReference>
<accession>A0ABY8GA09</accession>
<dbReference type="Gene3D" id="2.160.10.10">
    <property type="entry name" value="Hexapeptide repeat proteins"/>
    <property type="match status" value="1"/>
</dbReference>
<protein>
    <recommendedName>
        <fullName evidence="4">Acetyltransferase</fullName>
    </recommendedName>
</protein>
<dbReference type="PANTHER" id="PTHR43300:SF11">
    <property type="entry name" value="ACETYLTRANSFERASE RV3034C-RELATED"/>
    <property type="match status" value="1"/>
</dbReference>
<evidence type="ECO:0008006" key="4">
    <source>
        <dbReference type="Google" id="ProtNLM"/>
    </source>
</evidence>
<evidence type="ECO:0000313" key="3">
    <source>
        <dbReference type="Proteomes" id="UP001219630"/>
    </source>
</evidence>
<proteinExistence type="inferred from homology"/>
<comment type="similarity">
    <text evidence="1">Belongs to the transferase hexapeptide repeat family.</text>
</comment>
<dbReference type="Proteomes" id="UP001219630">
    <property type="component" value="Chromosome"/>
</dbReference>
<gene>
    <name evidence="2" type="ORF">O1Q98_06090</name>
</gene>
<dbReference type="PANTHER" id="PTHR43300">
    <property type="entry name" value="ACETYLTRANSFERASE"/>
    <property type="match status" value="1"/>
</dbReference>
<name>A0ABY8GA09_9GAMM</name>